<feature type="compositionally biased region" description="Basic and acidic residues" evidence="1">
    <location>
        <begin position="1"/>
        <end position="12"/>
    </location>
</feature>
<sequence>MTRQRYHNDPKYKARKLQSNTQEQHIQVAGSSHTTKTHTTVLAVSGWLTSCLGRRINLLVMPKGQSISVACAHRTRSGGAKGLVAYYRQGTVWGIRWSFSVILTVILTSTRSWFEAIRTGYEDVEGYRDLVKRDKRARCSGGSRMIKRLN</sequence>
<feature type="region of interest" description="Disordered" evidence="1">
    <location>
        <begin position="1"/>
        <end position="20"/>
    </location>
</feature>
<dbReference type="AlphaFoldDB" id="A0A074XZB1"/>
<dbReference type="RefSeq" id="XP_013339420.1">
    <property type="nucleotide sequence ID" value="XM_013483966.1"/>
</dbReference>
<keyword evidence="3" id="KW-1185">Reference proteome</keyword>
<organism evidence="2 3">
    <name type="scientific">Aureobasidium subglaciale (strain EXF-2481)</name>
    <name type="common">Aureobasidium pullulans var. subglaciale</name>
    <dbReference type="NCBI Taxonomy" id="1043005"/>
    <lineage>
        <taxon>Eukaryota</taxon>
        <taxon>Fungi</taxon>
        <taxon>Dikarya</taxon>
        <taxon>Ascomycota</taxon>
        <taxon>Pezizomycotina</taxon>
        <taxon>Dothideomycetes</taxon>
        <taxon>Dothideomycetidae</taxon>
        <taxon>Dothideales</taxon>
        <taxon>Saccotheciaceae</taxon>
        <taxon>Aureobasidium</taxon>
    </lineage>
</organism>
<evidence type="ECO:0000313" key="2">
    <source>
        <dbReference type="EMBL" id="KEQ90883.1"/>
    </source>
</evidence>
<accession>A0A074XZB1</accession>
<name>A0A074XZB1_AURSE</name>
<dbReference type="Proteomes" id="UP000030641">
    <property type="component" value="Unassembled WGS sequence"/>
</dbReference>
<dbReference type="HOGENOM" id="CLU_1740146_0_0_1"/>
<dbReference type="InParanoid" id="A0A074XZB1"/>
<protein>
    <submittedName>
        <fullName evidence="2">Uncharacterized protein</fullName>
    </submittedName>
</protein>
<dbReference type="EMBL" id="KL584784">
    <property type="protein sequence ID" value="KEQ90883.1"/>
    <property type="molecule type" value="Genomic_DNA"/>
</dbReference>
<dbReference type="GeneID" id="25368791"/>
<evidence type="ECO:0000256" key="1">
    <source>
        <dbReference type="SAM" id="MobiDB-lite"/>
    </source>
</evidence>
<gene>
    <name evidence="2" type="ORF">AUEXF2481DRAFT_523964</name>
</gene>
<reference evidence="2 3" key="1">
    <citation type="journal article" date="2014" name="BMC Genomics">
        <title>Genome sequencing of four Aureobasidium pullulans varieties: biotechnological potential, stress tolerance, and description of new species.</title>
        <authorList>
            <person name="Gostin Ar C."/>
            <person name="Ohm R.A."/>
            <person name="Kogej T."/>
            <person name="Sonjak S."/>
            <person name="Turk M."/>
            <person name="Zajc J."/>
            <person name="Zalar P."/>
            <person name="Grube M."/>
            <person name="Sun H."/>
            <person name="Han J."/>
            <person name="Sharma A."/>
            <person name="Chiniquy J."/>
            <person name="Ngan C.Y."/>
            <person name="Lipzen A."/>
            <person name="Barry K."/>
            <person name="Grigoriev I.V."/>
            <person name="Gunde-Cimerman N."/>
        </authorList>
    </citation>
    <scope>NUCLEOTIDE SEQUENCE [LARGE SCALE GENOMIC DNA]</scope>
    <source>
        <strain evidence="2 3">EXF-2481</strain>
    </source>
</reference>
<evidence type="ECO:0000313" key="3">
    <source>
        <dbReference type="Proteomes" id="UP000030641"/>
    </source>
</evidence>
<proteinExistence type="predicted"/>